<evidence type="ECO:0000256" key="1">
    <source>
        <dbReference type="SAM" id="Phobius"/>
    </source>
</evidence>
<accession>A0A7L5XA49</accession>
<evidence type="ECO:0000313" key="2">
    <source>
        <dbReference type="EMBL" id="MCR6674731.1"/>
    </source>
</evidence>
<organism evidence="4 6">
    <name type="scientific">Escherichia marmotae</name>
    <dbReference type="NCBI Taxonomy" id="1499973"/>
    <lineage>
        <taxon>Bacteria</taxon>
        <taxon>Pseudomonadati</taxon>
        <taxon>Pseudomonadota</taxon>
        <taxon>Gammaproteobacteria</taxon>
        <taxon>Enterobacterales</taxon>
        <taxon>Enterobacteriaceae</taxon>
        <taxon>Escherichia</taxon>
    </lineage>
</organism>
<gene>
    <name evidence="4" type="ORF">HV018_18580</name>
    <name evidence="5" type="ORF">HV276_19845</name>
    <name evidence="3" type="ORF">KJE03_07175</name>
    <name evidence="2" type="ORF">NVV43_03795</name>
</gene>
<dbReference type="EMBL" id="CP056165">
    <property type="protein sequence ID" value="QLX31837.1"/>
    <property type="molecule type" value="Genomic_DNA"/>
</dbReference>
<dbReference type="EMBL" id="JANPXH010000002">
    <property type="protein sequence ID" value="MCR6674731.1"/>
    <property type="molecule type" value="Genomic_DNA"/>
</dbReference>
<feature type="transmembrane region" description="Helical" evidence="1">
    <location>
        <begin position="87"/>
        <end position="111"/>
    </location>
</feature>
<dbReference type="Proteomes" id="UP001235723">
    <property type="component" value="Unassembled WGS sequence"/>
</dbReference>
<evidence type="ECO:0000313" key="4">
    <source>
        <dbReference type="EMBL" id="QLP28544.1"/>
    </source>
</evidence>
<protein>
    <submittedName>
        <fullName evidence="4">Uncharacterized protein</fullName>
    </submittedName>
</protein>
<dbReference type="Proteomes" id="UP001206878">
    <property type="component" value="Unassembled WGS sequence"/>
</dbReference>
<dbReference type="Proteomes" id="UP000512146">
    <property type="component" value="Chromosome"/>
</dbReference>
<name>A0A7L5XA49_9ESCH</name>
<evidence type="ECO:0000313" key="7">
    <source>
        <dbReference type="Proteomes" id="UP000512146"/>
    </source>
</evidence>
<dbReference type="RefSeq" id="WP_133053299.1">
    <property type="nucleotide sequence ID" value="NZ_ADKG01000011.1"/>
</dbReference>
<dbReference type="AlphaFoldDB" id="A0A7L5XA49"/>
<dbReference type="GeneID" id="86948004"/>
<proteinExistence type="predicted"/>
<keyword evidence="1" id="KW-1133">Transmembrane helix</keyword>
<keyword evidence="8" id="KW-1185">Reference proteome</keyword>
<reference evidence="3 8" key="2">
    <citation type="submission" date="2021-05" db="EMBL/GenBank/DDBJ databases">
        <title>Genome sequence of E. marmotae isolates.</title>
        <authorList>
            <person name="Binsker U."/>
            <person name="Hammerl J.A."/>
        </authorList>
    </citation>
    <scope>NUCLEOTIDE SEQUENCE [LARGE SCALE GENOMIC DNA]</scope>
    <source>
        <strain evidence="3 8">21-MO00586</strain>
    </source>
</reference>
<evidence type="ECO:0000313" key="6">
    <source>
        <dbReference type="Proteomes" id="UP000510862"/>
    </source>
</evidence>
<dbReference type="EMBL" id="JAHCRT010000003">
    <property type="protein sequence ID" value="MDQ9293262.1"/>
    <property type="molecule type" value="Genomic_DNA"/>
</dbReference>
<reference evidence="2" key="3">
    <citation type="submission" date="2022-07" db="EMBL/GenBank/DDBJ databases">
        <title>Diversity of ethanolamine utilization by human commensal Escherichia coli.</title>
        <authorList>
            <person name="Jubelin G."/>
        </authorList>
    </citation>
    <scope>NUCLEOTIDE SEQUENCE</scope>
    <source>
        <strain evidence="2">S1</strain>
    </source>
</reference>
<evidence type="ECO:0000313" key="8">
    <source>
        <dbReference type="Proteomes" id="UP001235723"/>
    </source>
</evidence>
<dbReference type="Proteomes" id="UP000510862">
    <property type="component" value="Chromosome"/>
</dbReference>
<dbReference type="EMBL" id="CP058207">
    <property type="protein sequence ID" value="QLP28544.1"/>
    <property type="molecule type" value="Genomic_DNA"/>
</dbReference>
<reference evidence="6 7" key="1">
    <citation type="submission" date="2020-06" db="EMBL/GenBank/DDBJ databases">
        <title>REHAB project genomes.</title>
        <authorList>
            <person name="Shaw L.P."/>
        </authorList>
    </citation>
    <scope>NUCLEOTIDE SEQUENCE [LARGE SCALE GENOMIC DNA]</scope>
    <source>
        <strain evidence="4 6">RHB42-C09</strain>
        <strain evidence="5 7">RHBSTW-00777</strain>
    </source>
</reference>
<keyword evidence="1" id="KW-0472">Membrane</keyword>
<keyword evidence="1" id="KW-0812">Transmembrane</keyword>
<evidence type="ECO:0000313" key="3">
    <source>
        <dbReference type="EMBL" id="MDQ9293262.1"/>
    </source>
</evidence>
<sequence length="113" mass="12685">MGDVLHFRFFSGFHFPPQGLSFVLTFAPVSDATLTRLIRPTERRCGVNVGCLIRPTAGDSQADKAFTPHPAISADIYTIMQSLSLPLSFLSTITNFVLFLFSPLNFQFLFYKF</sequence>
<evidence type="ECO:0000313" key="5">
    <source>
        <dbReference type="EMBL" id="QLX31837.1"/>
    </source>
</evidence>